<reference evidence="6" key="1">
    <citation type="journal article" date="2014" name="Int. J. Syst. Evol. Microbiol.">
        <title>Complete genome sequence of Corynebacterium casei LMG S-19264T (=DSM 44701T), isolated from a smear-ripened cheese.</title>
        <authorList>
            <consortium name="US DOE Joint Genome Institute (JGI-PGF)"/>
            <person name="Walter F."/>
            <person name="Albersmeier A."/>
            <person name="Kalinowski J."/>
            <person name="Ruckert C."/>
        </authorList>
    </citation>
    <scope>NUCLEOTIDE SEQUENCE [LARGE SCALE GENOMIC DNA]</scope>
    <source>
        <strain evidence="6">CGMCC 4.163</strain>
    </source>
</reference>
<evidence type="ECO:0000313" key="7">
    <source>
        <dbReference type="Proteomes" id="UP001596434"/>
    </source>
</evidence>
<feature type="domain" description="SWIM-type" evidence="3">
    <location>
        <begin position="59"/>
        <end position="93"/>
    </location>
</feature>
<reference evidence="6" key="3">
    <citation type="submission" date="2024-09" db="EMBL/GenBank/DDBJ databases">
        <authorList>
            <person name="Sun Q."/>
        </authorList>
    </citation>
    <scope>NUCLEOTIDE SEQUENCE</scope>
    <source>
        <strain evidence="6">CGMCC 4.163</strain>
    </source>
</reference>
<evidence type="ECO:0000313" key="6">
    <source>
        <dbReference type="EMBL" id="MFC7257442.1"/>
    </source>
</evidence>
<evidence type="ECO:0000256" key="2">
    <source>
        <dbReference type="SAM" id="MobiDB-lite"/>
    </source>
</evidence>
<comment type="caution">
    <text evidence="6">The sequence shown here is derived from an EMBL/GenBank/DDBJ whole genome shotgun (WGS) entry which is preliminary data.</text>
</comment>
<dbReference type="Proteomes" id="UP001596434">
    <property type="component" value="Unassembled WGS sequence"/>
</dbReference>
<keyword evidence="1" id="KW-0479">Metal-binding</keyword>
<proteinExistence type="predicted"/>
<name>A0ABD6A3E8_9EURY</name>
<accession>A0ABD6A3E8</accession>
<dbReference type="EMBL" id="JBHTAT010000006">
    <property type="protein sequence ID" value="MFC7257411.1"/>
    <property type="molecule type" value="Genomic_DNA"/>
</dbReference>
<evidence type="ECO:0000259" key="3">
    <source>
        <dbReference type="PROSITE" id="PS50966"/>
    </source>
</evidence>
<keyword evidence="7" id="KW-1185">Reference proteome</keyword>
<keyword evidence="1" id="KW-0863">Zinc-finger</keyword>
<organism evidence="6 7">
    <name type="scientific">Haloplanus litoreus</name>
    <dbReference type="NCBI Taxonomy" id="767515"/>
    <lineage>
        <taxon>Archaea</taxon>
        <taxon>Methanobacteriati</taxon>
        <taxon>Methanobacteriota</taxon>
        <taxon>Stenosarchaea group</taxon>
        <taxon>Halobacteria</taxon>
        <taxon>Halobacteriales</taxon>
        <taxon>Haloferacaceae</taxon>
        <taxon>Haloplanus</taxon>
    </lineage>
</organism>
<dbReference type="EMBL" id="JBHTAT010000006">
    <property type="protein sequence ID" value="MFC7257442.1"/>
    <property type="molecule type" value="Genomic_DNA"/>
</dbReference>
<dbReference type="EMBL" id="JBHTAT010000006">
    <property type="protein sequence ID" value="MFC7257378.1"/>
    <property type="molecule type" value="Genomic_DNA"/>
</dbReference>
<dbReference type="AlphaFoldDB" id="A0ABD6A3E8"/>
<evidence type="ECO:0000313" key="4">
    <source>
        <dbReference type="EMBL" id="MFC7257378.1"/>
    </source>
</evidence>
<protein>
    <recommendedName>
        <fullName evidence="3">SWIM-type domain-containing protein</fullName>
    </recommendedName>
</protein>
<dbReference type="InterPro" id="IPR007527">
    <property type="entry name" value="Znf_SWIM"/>
</dbReference>
<sequence length="233" mass="25025">MQAYDSTDRKDSVTADDSTDLPKRTRRALEEYLTVLDDVGDAAGADELYAVVSESGSQYLVDARTDSCSCPDAEHRDPEDGCKHARRVAFATGAEAIPAAADPDAVDPQLGAHVDGAVRWECDHGREFCAEAPDARDDAIRCSDCEIEASATPGERVVADGGIIEAGDEGEILDEDDDDVVDLSEVYGEAAPEERPEDCDCGEWNDGLDLPCWPCYREGFETPATVDEEAADA</sequence>
<keyword evidence="1" id="KW-0862">Zinc</keyword>
<reference evidence="7" key="2">
    <citation type="journal article" date="2019" name="Int. J. Syst. Evol. Microbiol.">
        <title>The Global Catalogue of Microorganisms (GCM) 10K type strain sequencing project: providing services to taxonomists for standard genome sequencing and annotation.</title>
        <authorList>
            <consortium name="The Broad Institute Genomics Platform"/>
            <consortium name="The Broad Institute Genome Sequencing Center for Infectious Disease"/>
            <person name="Wu L."/>
            <person name="Ma J."/>
        </authorList>
    </citation>
    <scope>NUCLEOTIDE SEQUENCE [LARGE SCALE GENOMIC DNA]</scope>
    <source>
        <strain evidence="7">GX21</strain>
    </source>
</reference>
<evidence type="ECO:0000256" key="1">
    <source>
        <dbReference type="PROSITE-ProRule" id="PRU00325"/>
    </source>
</evidence>
<dbReference type="PROSITE" id="PS50966">
    <property type="entry name" value="ZF_SWIM"/>
    <property type="match status" value="1"/>
</dbReference>
<feature type="region of interest" description="Disordered" evidence="2">
    <location>
        <begin position="1"/>
        <end position="24"/>
    </location>
</feature>
<feature type="compositionally biased region" description="Basic and acidic residues" evidence="2">
    <location>
        <begin position="1"/>
        <end position="13"/>
    </location>
</feature>
<gene>
    <name evidence="4" type="ORF">ACFQKE_19200</name>
    <name evidence="5" type="ORF">ACFQKE_19365</name>
    <name evidence="6" type="ORF">ACFQKE_19520</name>
</gene>
<dbReference type="GO" id="GO:0008270">
    <property type="term" value="F:zinc ion binding"/>
    <property type="evidence" value="ECO:0007669"/>
    <property type="project" value="UniProtKB-KW"/>
</dbReference>
<evidence type="ECO:0000313" key="5">
    <source>
        <dbReference type="EMBL" id="MFC7257411.1"/>
    </source>
</evidence>
<dbReference type="RefSeq" id="WP_379707090.1">
    <property type="nucleotide sequence ID" value="NZ_JBHTAT010000006.1"/>
</dbReference>